<protein>
    <recommendedName>
        <fullName evidence="4">DUF2955 domain-containing protein</fullName>
    </recommendedName>
</protein>
<evidence type="ECO:0000313" key="3">
    <source>
        <dbReference type="Proteomes" id="UP001171111"/>
    </source>
</evidence>
<dbReference type="Proteomes" id="UP001171111">
    <property type="component" value="Unassembled WGS sequence"/>
</dbReference>
<gene>
    <name evidence="2" type="ORF">Q2362_02875</name>
</gene>
<feature type="transmembrane region" description="Helical" evidence="1">
    <location>
        <begin position="146"/>
        <end position="161"/>
    </location>
</feature>
<feature type="transmembrane region" description="Helical" evidence="1">
    <location>
        <begin position="58"/>
        <end position="76"/>
    </location>
</feature>
<dbReference type="EMBL" id="JAULJQ010000003">
    <property type="protein sequence ID" value="MDO2409044.1"/>
    <property type="molecule type" value="Genomic_DNA"/>
</dbReference>
<keyword evidence="1" id="KW-0812">Transmembrane</keyword>
<keyword evidence="1" id="KW-1133">Transmembrane helix</keyword>
<comment type="caution">
    <text evidence="2">The sequence shown here is derived from an EMBL/GenBank/DDBJ whole genome shotgun (WGS) entry which is preliminary data.</text>
</comment>
<proteinExistence type="predicted"/>
<reference evidence="2 3" key="1">
    <citation type="submission" date="2023-06" db="EMBL/GenBank/DDBJ databases">
        <title>Campylobacter magnum sp. nov., isolated from cecal contents of domestic pigs (Sus scrofa domesticus).</title>
        <authorList>
            <person name="Papic B."/>
            <person name="Gruntar I."/>
        </authorList>
    </citation>
    <scope>NUCLEOTIDE SEQUENCE [LARGE SCALE GENOMIC DNA]</scope>
    <source>
        <strain evidence="3">34484-21</strain>
    </source>
</reference>
<keyword evidence="3" id="KW-1185">Reference proteome</keyword>
<organism evidence="2 3">
    <name type="scientific">Campylobacter magnus</name>
    <dbReference type="NCBI Taxonomy" id="3026462"/>
    <lineage>
        <taxon>Bacteria</taxon>
        <taxon>Pseudomonadati</taxon>
        <taxon>Campylobacterota</taxon>
        <taxon>Epsilonproteobacteria</taxon>
        <taxon>Campylobacterales</taxon>
        <taxon>Campylobacteraceae</taxon>
        <taxon>Campylobacter</taxon>
    </lineage>
</organism>
<name>A0ABT8T789_9BACT</name>
<evidence type="ECO:0000313" key="2">
    <source>
        <dbReference type="EMBL" id="MDO2409044.1"/>
    </source>
</evidence>
<keyword evidence="1" id="KW-0472">Membrane</keyword>
<feature type="transmembrane region" description="Helical" evidence="1">
    <location>
        <begin position="114"/>
        <end position="134"/>
    </location>
</feature>
<sequence>MQTLSNLRRKSPNALALSLLLVAIIIYEMLSTAFLFLPPLMGVIFTYLVEKRREAEKLLSGVAMPWFATFALLIFAEQLHGFVLFSSAISYLLFYNIFYEWVVINFKARIIQLAIFNGAAYIGTYSISNLVLYVLDRELLRYSVEYVYFIIAECLLCLFIFKESKI</sequence>
<feature type="transmembrane region" description="Helical" evidence="1">
    <location>
        <begin position="82"/>
        <end position="102"/>
    </location>
</feature>
<feature type="transmembrane region" description="Helical" evidence="1">
    <location>
        <begin position="14"/>
        <end position="37"/>
    </location>
</feature>
<accession>A0ABT8T789</accession>
<evidence type="ECO:0000256" key="1">
    <source>
        <dbReference type="SAM" id="Phobius"/>
    </source>
</evidence>
<dbReference type="RefSeq" id="WP_302243860.1">
    <property type="nucleotide sequence ID" value="NZ_JAULJQ010000003.1"/>
</dbReference>
<evidence type="ECO:0008006" key="4">
    <source>
        <dbReference type="Google" id="ProtNLM"/>
    </source>
</evidence>